<dbReference type="PANTHER" id="PTHR43679:SF2">
    <property type="entry name" value="OCTANOYL-[GCVH]:PROTEIN N-OCTANOYLTRANSFERASE"/>
    <property type="match status" value="1"/>
</dbReference>
<dbReference type="Gene3D" id="3.30.930.10">
    <property type="entry name" value="Bira Bifunctional Protein, Domain 2"/>
    <property type="match status" value="1"/>
</dbReference>
<evidence type="ECO:0000313" key="2">
    <source>
        <dbReference type="EMBL" id="HDS10722.1"/>
    </source>
</evidence>
<accession>A0A7C1E2Q8</accession>
<dbReference type="CDD" id="cd16443">
    <property type="entry name" value="LplA"/>
    <property type="match status" value="1"/>
</dbReference>
<dbReference type="GO" id="GO:0016874">
    <property type="term" value="F:ligase activity"/>
    <property type="evidence" value="ECO:0007669"/>
    <property type="project" value="UniProtKB-KW"/>
</dbReference>
<organism evidence="2">
    <name type="scientific">Fervidicoccus fontis</name>
    <dbReference type="NCBI Taxonomy" id="683846"/>
    <lineage>
        <taxon>Archaea</taxon>
        <taxon>Thermoproteota</taxon>
        <taxon>Thermoprotei</taxon>
        <taxon>Fervidicoccales</taxon>
        <taxon>Fervidicoccaceae</taxon>
        <taxon>Fervidicoccus</taxon>
    </lineage>
</organism>
<dbReference type="PROSITE" id="PS51733">
    <property type="entry name" value="BPL_LPL_CATALYTIC"/>
    <property type="match status" value="1"/>
</dbReference>
<dbReference type="InterPro" id="IPR050664">
    <property type="entry name" value="Octanoyltrans_LipM/LipL"/>
</dbReference>
<evidence type="ECO:0000259" key="1">
    <source>
        <dbReference type="PROSITE" id="PS51733"/>
    </source>
</evidence>
<dbReference type="Pfam" id="PF21948">
    <property type="entry name" value="LplA-B_cat"/>
    <property type="match status" value="1"/>
</dbReference>
<dbReference type="SUPFAM" id="SSF55681">
    <property type="entry name" value="Class II aaRS and biotin synthetases"/>
    <property type="match status" value="1"/>
</dbReference>
<dbReference type="EMBL" id="DSDY01000121">
    <property type="protein sequence ID" value="HDS10722.1"/>
    <property type="molecule type" value="Genomic_DNA"/>
</dbReference>
<reference evidence="2" key="1">
    <citation type="journal article" date="2020" name="mSystems">
        <title>Genome- and Community-Level Interaction Insights into Carbon Utilization and Element Cycling Functions of Hydrothermarchaeota in Hydrothermal Sediment.</title>
        <authorList>
            <person name="Zhou Z."/>
            <person name="Liu Y."/>
            <person name="Xu W."/>
            <person name="Pan J."/>
            <person name="Luo Z.H."/>
            <person name="Li M."/>
        </authorList>
    </citation>
    <scope>NUCLEOTIDE SEQUENCE [LARGE SCALE GENOMIC DNA]</scope>
    <source>
        <strain evidence="2">SpSt-123</strain>
    </source>
</reference>
<comment type="caution">
    <text evidence="2">The sequence shown here is derived from an EMBL/GenBank/DDBJ whole genome shotgun (WGS) entry which is preliminary data.</text>
</comment>
<keyword evidence="2" id="KW-0436">Ligase</keyword>
<feature type="domain" description="BPL/LPL catalytic" evidence="1">
    <location>
        <begin position="30"/>
        <end position="219"/>
    </location>
</feature>
<proteinExistence type="predicted"/>
<gene>
    <name evidence="2" type="ORF">ENO04_03800</name>
</gene>
<dbReference type="InterPro" id="IPR004143">
    <property type="entry name" value="BPL_LPL_catalytic"/>
</dbReference>
<dbReference type="PANTHER" id="PTHR43679">
    <property type="entry name" value="OCTANOYLTRANSFERASE LIPM-RELATED"/>
    <property type="match status" value="1"/>
</dbReference>
<sequence length="260" mass="30163">MLRVLTTEHPENPEYSLALEEALYHSVARLGSPPILRIWRHRNAIILGYFQRAEEEVNLDKAQQLNVRVVRRLTGGGAVYHDYGCLLWSIITRGPVDGGVNYIYGYLLRGFIDFLRNYADVRVENVNDIVIYNRKVSGTAATFDRKGAYLLHGTLLLKTNLQLMSQLLKVPRIKLQDKGVSDVKYRVANLYELLGREIELQELVEKLLEAYSKLLGEKPVIDLPSEKEYKLADYLYEAKYSKREWNYERKRIDVRIEDAL</sequence>
<dbReference type="InterPro" id="IPR045864">
    <property type="entry name" value="aa-tRNA-synth_II/BPL/LPL"/>
</dbReference>
<protein>
    <submittedName>
        <fullName evidence="2">Lipoate--protein ligase family protein</fullName>
    </submittedName>
</protein>
<dbReference type="AlphaFoldDB" id="A0A7C1E2Q8"/>
<name>A0A7C1E2Q8_9CREN</name>